<evidence type="ECO:0000313" key="3">
    <source>
        <dbReference type="EMBL" id="KGX93259.1"/>
    </source>
</evidence>
<dbReference type="PANTHER" id="PTHR37313:SF2">
    <property type="entry name" value="UPF0749 PROTEIN YLXX"/>
    <property type="match status" value="1"/>
</dbReference>
<feature type="coiled-coil region" evidence="2">
    <location>
        <begin position="50"/>
        <end position="77"/>
    </location>
</feature>
<sequence length="231" mass="25534">MNGKHVIFSFVLLVSGFLVTFSYQQTKANPQVVQLTDGQLEQDYYYRKQLIEVEEKNKELREEVAAKQEAIQGKEENIGDQATLVQDYIDEKQKLQKLTGEVAVEGQGVEVELRDAAYIPSEENANQYIVHDSHVHKVINEMLASGAEAIAINGQRIYRNSYIACTGPVITVDGVQHPAPFVITAIGDPDVIEPSLNLQNGVVDQLVEDHVEVSVQVKGNVAMNAKVSNEG</sequence>
<protein>
    <recommendedName>
        <fullName evidence="5">DUF881 domain-containing protein</fullName>
    </recommendedName>
</protein>
<dbReference type="Gene3D" id="3.30.70.1880">
    <property type="entry name" value="Protein of unknown function DUF881"/>
    <property type="match status" value="1"/>
</dbReference>
<dbReference type="Proteomes" id="UP000030528">
    <property type="component" value="Unassembled WGS sequence"/>
</dbReference>
<name>A0A0A5GMN4_9BACI</name>
<dbReference type="InterPro" id="IPR010273">
    <property type="entry name" value="DUF881"/>
</dbReference>
<dbReference type="eggNOG" id="COG3879">
    <property type="taxonomic scope" value="Bacteria"/>
</dbReference>
<keyword evidence="4" id="KW-1185">Reference proteome</keyword>
<proteinExistence type="inferred from homology"/>
<gene>
    <name evidence="3" type="ORF">N781_12685</name>
</gene>
<dbReference type="AlphaFoldDB" id="A0A0A5GMN4"/>
<accession>A0A0A5GMN4</accession>
<organism evidence="3 4">
    <name type="scientific">Pontibacillus halophilus JSM 076056 = DSM 19796</name>
    <dbReference type="NCBI Taxonomy" id="1385510"/>
    <lineage>
        <taxon>Bacteria</taxon>
        <taxon>Bacillati</taxon>
        <taxon>Bacillota</taxon>
        <taxon>Bacilli</taxon>
        <taxon>Bacillales</taxon>
        <taxon>Bacillaceae</taxon>
        <taxon>Pontibacillus</taxon>
    </lineage>
</organism>
<comment type="caution">
    <text evidence="3">The sequence shown here is derived from an EMBL/GenBank/DDBJ whole genome shotgun (WGS) entry which is preliminary data.</text>
</comment>
<reference evidence="3 4" key="1">
    <citation type="submission" date="2013-08" db="EMBL/GenBank/DDBJ databases">
        <authorList>
            <person name="Huang J."/>
            <person name="Wang G."/>
        </authorList>
    </citation>
    <scope>NUCLEOTIDE SEQUENCE [LARGE SCALE GENOMIC DNA]</scope>
    <source>
        <strain evidence="3 4">JSM 076056</strain>
    </source>
</reference>
<keyword evidence="2" id="KW-0175">Coiled coil</keyword>
<dbReference type="PANTHER" id="PTHR37313">
    <property type="entry name" value="UPF0749 PROTEIN RV1825"/>
    <property type="match status" value="1"/>
</dbReference>
<evidence type="ECO:0000256" key="1">
    <source>
        <dbReference type="ARBA" id="ARBA00009108"/>
    </source>
</evidence>
<dbReference type="EMBL" id="AVPE01000003">
    <property type="protein sequence ID" value="KGX93259.1"/>
    <property type="molecule type" value="Genomic_DNA"/>
</dbReference>
<evidence type="ECO:0008006" key="5">
    <source>
        <dbReference type="Google" id="ProtNLM"/>
    </source>
</evidence>
<dbReference type="STRING" id="1385510.GCA_000425205_01234"/>
<evidence type="ECO:0000313" key="4">
    <source>
        <dbReference type="Proteomes" id="UP000030528"/>
    </source>
</evidence>
<dbReference type="RefSeq" id="WP_036769367.1">
    <property type="nucleotide sequence ID" value="NZ_AULI01000005.1"/>
</dbReference>
<comment type="similarity">
    <text evidence="1">Belongs to the UPF0749 family.</text>
</comment>
<dbReference type="Pfam" id="PF05949">
    <property type="entry name" value="DUF881"/>
    <property type="match status" value="1"/>
</dbReference>
<evidence type="ECO:0000256" key="2">
    <source>
        <dbReference type="SAM" id="Coils"/>
    </source>
</evidence>
<dbReference type="OrthoDB" id="9776196at2"/>